<dbReference type="PANTHER" id="PTHR11070">
    <property type="entry name" value="UVRD / RECB / PCRA DNA HELICASE FAMILY MEMBER"/>
    <property type="match status" value="1"/>
</dbReference>
<dbReference type="GO" id="GO:0005829">
    <property type="term" value="C:cytosol"/>
    <property type="evidence" value="ECO:0007669"/>
    <property type="project" value="TreeGrafter"/>
</dbReference>
<keyword evidence="1" id="KW-0547">Nucleotide-binding</keyword>
<dbReference type="InterPro" id="IPR014017">
    <property type="entry name" value="DNA_helicase_UvrD-like_C"/>
</dbReference>
<name>A0A662D8N3_UNCAE</name>
<dbReference type="GO" id="GO:0033202">
    <property type="term" value="C:DNA helicase complex"/>
    <property type="evidence" value="ECO:0007669"/>
    <property type="project" value="TreeGrafter"/>
</dbReference>
<dbReference type="GO" id="GO:0003677">
    <property type="term" value="F:DNA binding"/>
    <property type="evidence" value="ECO:0007669"/>
    <property type="project" value="InterPro"/>
</dbReference>
<dbReference type="CDD" id="cd18807">
    <property type="entry name" value="SF1_C_UvrD"/>
    <property type="match status" value="1"/>
</dbReference>
<evidence type="ECO:0000256" key="2">
    <source>
        <dbReference type="ARBA" id="ARBA00022801"/>
    </source>
</evidence>
<dbReference type="Pfam" id="PF13361">
    <property type="entry name" value="UvrD_C"/>
    <property type="match status" value="1"/>
</dbReference>
<keyword evidence="3" id="KW-0347">Helicase</keyword>
<dbReference type="Gene3D" id="3.40.50.300">
    <property type="entry name" value="P-loop containing nucleotide triphosphate hydrolases"/>
    <property type="match status" value="1"/>
</dbReference>
<dbReference type="InterPro" id="IPR000212">
    <property type="entry name" value="DNA_helicase_UvrD/REP"/>
</dbReference>
<dbReference type="GO" id="GO:0000725">
    <property type="term" value="P:recombinational repair"/>
    <property type="evidence" value="ECO:0007669"/>
    <property type="project" value="TreeGrafter"/>
</dbReference>
<dbReference type="Proteomes" id="UP000280417">
    <property type="component" value="Unassembled WGS sequence"/>
</dbReference>
<evidence type="ECO:0000256" key="3">
    <source>
        <dbReference type="ARBA" id="ARBA00022806"/>
    </source>
</evidence>
<dbReference type="GO" id="GO:0016787">
    <property type="term" value="F:hydrolase activity"/>
    <property type="evidence" value="ECO:0007669"/>
    <property type="project" value="UniProtKB-KW"/>
</dbReference>
<dbReference type="GO" id="GO:0043138">
    <property type="term" value="F:3'-5' DNA helicase activity"/>
    <property type="evidence" value="ECO:0007669"/>
    <property type="project" value="TreeGrafter"/>
</dbReference>
<dbReference type="PROSITE" id="PS51217">
    <property type="entry name" value="UVRD_HELICASE_CTER"/>
    <property type="match status" value="1"/>
</dbReference>
<proteinExistence type="predicted"/>
<keyword evidence="4" id="KW-0067">ATP-binding</keyword>
<dbReference type="SUPFAM" id="SSF52540">
    <property type="entry name" value="P-loop containing nucleoside triphosphate hydrolases"/>
    <property type="match status" value="1"/>
</dbReference>
<gene>
    <name evidence="6" type="ORF">DRJ04_06745</name>
</gene>
<comment type="caution">
    <text evidence="6">The sequence shown here is derived from an EMBL/GenBank/DDBJ whole genome shotgun (WGS) entry which is preliminary data.</text>
</comment>
<evidence type="ECO:0000256" key="1">
    <source>
        <dbReference type="ARBA" id="ARBA00022741"/>
    </source>
</evidence>
<organism evidence="6 7">
    <name type="scientific">Aerophobetes bacterium</name>
    <dbReference type="NCBI Taxonomy" id="2030807"/>
    <lineage>
        <taxon>Bacteria</taxon>
        <taxon>Candidatus Aerophobota</taxon>
    </lineage>
</organism>
<evidence type="ECO:0000313" key="7">
    <source>
        <dbReference type="Proteomes" id="UP000280417"/>
    </source>
</evidence>
<dbReference type="EMBL" id="QMQA01000189">
    <property type="protein sequence ID" value="RLE12130.1"/>
    <property type="molecule type" value="Genomic_DNA"/>
</dbReference>
<dbReference type="InterPro" id="IPR027417">
    <property type="entry name" value="P-loop_NTPase"/>
</dbReference>
<keyword evidence="2" id="KW-0378">Hydrolase</keyword>
<protein>
    <recommendedName>
        <fullName evidence="5">UvrD-like helicase C-terminal domain-containing protein</fullName>
    </recommendedName>
</protein>
<dbReference type="AlphaFoldDB" id="A0A662D8N3"/>
<feature type="domain" description="UvrD-like helicase C-terminal" evidence="5">
    <location>
        <begin position="1"/>
        <end position="208"/>
    </location>
</feature>
<accession>A0A662D8N3</accession>
<feature type="non-terminal residue" evidence="6">
    <location>
        <position position="1"/>
    </location>
</feature>
<dbReference type="GO" id="GO:0005524">
    <property type="term" value="F:ATP binding"/>
    <property type="evidence" value="ECO:0007669"/>
    <property type="project" value="UniProtKB-KW"/>
</dbReference>
<reference evidence="6 7" key="1">
    <citation type="submission" date="2018-06" db="EMBL/GenBank/DDBJ databases">
        <title>Extensive metabolic versatility and redundancy in microbially diverse, dynamic hydrothermal sediments.</title>
        <authorList>
            <person name="Dombrowski N."/>
            <person name="Teske A."/>
            <person name="Baker B.J."/>
        </authorList>
    </citation>
    <scope>NUCLEOTIDE SEQUENCE [LARGE SCALE GENOMIC DNA]</scope>
    <source>
        <strain evidence="6">B3_G15</strain>
    </source>
</reference>
<dbReference type="Gene3D" id="1.10.486.10">
    <property type="entry name" value="PCRA, domain 4"/>
    <property type="match status" value="2"/>
</dbReference>
<evidence type="ECO:0000256" key="4">
    <source>
        <dbReference type="ARBA" id="ARBA00022840"/>
    </source>
</evidence>
<sequence length="405" mass="46414">EEIKDIFGYLKILINPYDEVSIRRIASKPPRGIGEKTLDWILKSTVYRGIPVFALKSMVSEEENSKKNAEDAYSNNLSSGKDESFLYSGDFIDTGEKVTIPVSKRKQVCGFINLLLELRTAMSELPPTEFIKELYLKSGYLDWLRKNNKIEKIRNLEELYNAIEEYFKTYPEARIEDYVNDASLYQSIDEAGEGADAVLLITLHNAKGLEFPVVFMVGMEAGIFPHYLSSDTRAELEEERRLCYVGMTRAMEKLFMTAAKRRKLFGRTVERDVSCFIRDIPPELLEEDSHFDPYEVGIVYGDYSFGDYQNTLGTKKESLNSDITYYTRENRIKMTYSDNPGKSGVETISKKTLKPEEVEVGDRVIHGVYGSGRVWKKDGDVVLIEFDDGKKMSFILKYAPLEKEN</sequence>
<dbReference type="PANTHER" id="PTHR11070:SF2">
    <property type="entry name" value="ATP-DEPENDENT DNA HELICASE SRS2"/>
    <property type="match status" value="1"/>
</dbReference>
<evidence type="ECO:0000259" key="5">
    <source>
        <dbReference type="PROSITE" id="PS51217"/>
    </source>
</evidence>
<evidence type="ECO:0000313" key="6">
    <source>
        <dbReference type="EMBL" id="RLE12130.1"/>
    </source>
</evidence>